<comment type="caution">
    <text evidence="3">The sequence shown here is derived from an EMBL/GenBank/DDBJ whole genome shotgun (WGS) entry which is preliminary data.</text>
</comment>
<reference evidence="3 4" key="1">
    <citation type="submission" date="2018-11" db="EMBL/GenBank/DDBJ databases">
        <authorList>
            <person name="Li F."/>
        </authorList>
    </citation>
    <scope>NUCLEOTIDE SEQUENCE [LARGE SCALE GENOMIC DNA]</scope>
    <source>
        <strain evidence="3 4">Gsoil 818</strain>
    </source>
</reference>
<dbReference type="PROSITE" id="PS50894">
    <property type="entry name" value="HPT"/>
    <property type="match status" value="1"/>
</dbReference>
<feature type="modified residue" description="Phosphohistidine" evidence="1">
    <location>
        <position position="60"/>
    </location>
</feature>
<dbReference type="AlphaFoldDB" id="A0A3N0GY62"/>
<dbReference type="SUPFAM" id="SSF47226">
    <property type="entry name" value="Histidine-containing phosphotransfer domain, HPT domain"/>
    <property type="match status" value="1"/>
</dbReference>
<keyword evidence="4" id="KW-1185">Reference proteome</keyword>
<keyword evidence="1" id="KW-0597">Phosphoprotein</keyword>
<protein>
    <submittedName>
        <fullName evidence="3">Hpt domain-containing protein</fullName>
    </submittedName>
</protein>
<organism evidence="3 4">
    <name type="scientific">Nocardioides pocheonensis</name>
    <dbReference type="NCBI Taxonomy" id="661485"/>
    <lineage>
        <taxon>Bacteria</taxon>
        <taxon>Bacillati</taxon>
        <taxon>Actinomycetota</taxon>
        <taxon>Actinomycetes</taxon>
        <taxon>Propionibacteriales</taxon>
        <taxon>Nocardioidaceae</taxon>
        <taxon>Nocardioides</taxon>
    </lineage>
</organism>
<dbReference type="Pfam" id="PF01627">
    <property type="entry name" value="Hpt"/>
    <property type="match status" value="1"/>
</dbReference>
<dbReference type="EMBL" id="RJSF01000003">
    <property type="protein sequence ID" value="RNM17351.1"/>
    <property type="molecule type" value="Genomic_DNA"/>
</dbReference>
<feature type="domain" description="HPt" evidence="2">
    <location>
        <begin position="20"/>
        <end position="117"/>
    </location>
</feature>
<dbReference type="InterPro" id="IPR008207">
    <property type="entry name" value="Sig_transdc_His_kin_Hpt_dom"/>
</dbReference>
<dbReference type="RefSeq" id="WP_123220972.1">
    <property type="nucleotide sequence ID" value="NZ_RJSF01000003.1"/>
</dbReference>
<evidence type="ECO:0000313" key="3">
    <source>
        <dbReference type="EMBL" id="RNM17351.1"/>
    </source>
</evidence>
<evidence type="ECO:0000313" key="4">
    <source>
        <dbReference type="Proteomes" id="UP000279994"/>
    </source>
</evidence>
<dbReference type="Gene3D" id="1.20.120.160">
    <property type="entry name" value="HPT domain"/>
    <property type="match status" value="1"/>
</dbReference>
<evidence type="ECO:0000256" key="1">
    <source>
        <dbReference type="PROSITE-ProRule" id="PRU00110"/>
    </source>
</evidence>
<dbReference type="Proteomes" id="UP000279994">
    <property type="component" value="Unassembled WGS sequence"/>
</dbReference>
<sequence>MSGGTERIDAREIRARLDAIYEHFRQSFAESLDTIDEATHHLETGALDDKERSAAERAAHRIVGAAETVGFPEATAPARRLENAFGLGEVRPEKVARLRTDAAALQEILLGDERRCS</sequence>
<dbReference type="GO" id="GO:0000160">
    <property type="term" value="P:phosphorelay signal transduction system"/>
    <property type="evidence" value="ECO:0007669"/>
    <property type="project" value="InterPro"/>
</dbReference>
<name>A0A3N0GY62_9ACTN</name>
<proteinExistence type="predicted"/>
<dbReference type="InterPro" id="IPR036641">
    <property type="entry name" value="HPT_dom_sf"/>
</dbReference>
<accession>A0A3N0GY62</accession>
<gene>
    <name evidence="3" type="ORF">EFL26_00745</name>
</gene>
<evidence type="ECO:0000259" key="2">
    <source>
        <dbReference type="PROSITE" id="PS50894"/>
    </source>
</evidence>